<evidence type="ECO:0000313" key="3">
    <source>
        <dbReference type="Proteomes" id="UP000642488"/>
    </source>
</evidence>
<evidence type="ECO:0000256" key="1">
    <source>
        <dbReference type="SAM" id="MobiDB-lite"/>
    </source>
</evidence>
<dbReference type="AlphaFoldDB" id="A0A934ICI0"/>
<feature type="region of interest" description="Disordered" evidence="1">
    <location>
        <begin position="1"/>
        <end position="22"/>
    </location>
</feature>
<dbReference type="RefSeq" id="WP_198917806.1">
    <property type="nucleotide sequence ID" value="NZ_JAEKPD010000035.1"/>
</dbReference>
<dbReference type="EMBL" id="JAEKPD010000035">
    <property type="protein sequence ID" value="MBJ3764634.1"/>
    <property type="molecule type" value="Genomic_DNA"/>
</dbReference>
<gene>
    <name evidence="2" type="ORF">ILP92_18020</name>
</gene>
<sequence length="332" mass="36408">MTAKSDDPWSEIQASPPGPRLNGRLVAESRPWEIFRALDHLGRRILFLVHARATTSGIALPKIAGLDVEARVRSEDDKGILSVTLENADDADIFTRFTDDIIETVAAARDEVTAVQSFVGRMWKWHALLKGGRKPTLSREVQLGLIGELWTLLNIVAPSRGLDTAVVGWRGSQRAPKDFELSELCIECKARGAASRNKVRITSEHQLDDVPGHQLILLVHTFASTGEEDVGALDLHEMVGQVRSAIASDAPHASKAFEAALEDAGHDDTHEYEVIVLHRAFDAYKVQSGFPRIVPGAFPDGPIEVAYDLPLAELSVFHMSERDFNDQLAGEG</sequence>
<name>A0A934ICI0_9RHOB</name>
<keyword evidence="3" id="KW-1185">Reference proteome</keyword>
<protein>
    <submittedName>
        <fullName evidence="2">PD-(D/E)XK motif protein</fullName>
    </submittedName>
</protein>
<dbReference type="Proteomes" id="UP000642488">
    <property type="component" value="Unassembled WGS sequence"/>
</dbReference>
<reference evidence="2" key="1">
    <citation type="submission" date="2020-12" db="EMBL/GenBank/DDBJ databases">
        <title>Bacterial taxonomy.</title>
        <authorList>
            <person name="Pan X."/>
        </authorList>
    </citation>
    <scope>NUCLEOTIDE SEQUENCE</scope>
    <source>
        <strain evidence="2">KCTC 52957</strain>
    </source>
</reference>
<organism evidence="2 3">
    <name type="scientific">Palleronia pontilimi</name>
    <dbReference type="NCBI Taxonomy" id="1964209"/>
    <lineage>
        <taxon>Bacteria</taxon>
        <taxon>Pseudomonadati</taxon>
        <taxon>Pseudomonadota</taxon>
        <taxon>Alphaproteobacteria</taxon>
        <taxon>Rhodobacterales</taxon>
        <taxon>Roseobacteraceae</taxon>
        <taxon>Palleronia</taxon>
    </lineage>
</organism>
<dbReference type="InterPro" id="IPR025534">
    <property type="entry name" value="DUF4420"/>
</dbReference>
<proteinExistence type="predicted"/>
<evidence type="ECO:0000313" key="2">
    <source>
        <dbReference type="EMBL" id="MBJ3764634.1"/>
    </source>
</evidence>
<comment type="caution">
    <text evidence="2">The sequence shown here is derived from an EMBL/GenBank/DDBJ whole genome shotgun (WGS) entry which is preliminary data.</text>
</comment>
<dbReference type="Pfam" id="PF14390">
    <property type="entry name" value="DUF4420"/>
    <property type="match status" value="1"/>
</dbReference>
<accession>A0A934ICI0</accession>